<dbReference type="RefSeq" id="XP_006820598.1">
    <property type="nucleotide sequence ID" value="XM_006820535.1"/>
</dbReference>
<dbReference type="InterPro" id="IPR042201">
    <property type="entry name" value="FH2_Formin_sf"/>
</dbReference>
<organism evidence="3 4">
    <name type="scientific">Saccoglossus kowalevskii</name>
    <name type="common">Acorn worm</name>
    <dbReference type="NCBI Taxonomy" id="10224"/>
    <lineage>
        <taxon>Eukaryota</taxon>
        <taxon>Metazoa</taxon>
        <taxon>Hemichordata</taxon>
        <taxon>Enteropneusta</taxon>
        <taxon>Harrimaniidae</taxon>
        <taxon>Saccoglossus</taxon>
    </lineage>
</organism>
<evidence type="ECO:0000313" key="4">
    <source>
        <dbReference type="RefSeq" id="XP_006820598.1"/>
    </source>
</evidence>
<keyword evidence="3" id="KW-1185">Reference proteome</keyword>
<dbReference type="PANTHER" id="PTHR46345:SF8">
    <property type="entry name" value="FORMIN 3, ISOFORM B"/>
    <property type="match status" value="1"/>
</dbReference>
<dbReference type="Pfam" id="PF02181">
    <property type="entry name" value="FH2"/>
    <property type="match status" value="1"/>
</dbReference>
<protein>
    <submittedName>
        <fullName evidence="4">Inverted formin-2-like</fullName>
    </submittedName>
</protein>
<dbReference type="SUPFAM" id="SSF101447">
    <property type="entry name" value="Formin homology 2 domain (FH2 domain)"/>
    <property type="match status" value="1"/>
</dbReference>
<feature type="compositionally biased region" description="Basic residues" evidence="1">
    <location>
        <begin position="261"/>
        <end position="272"/>
    </location>
</feature>
<dbReference type="Proteomes" id="UP000694865">
    <property type="component" value="Unplaced"/>
</dbReference>
<feature type="compositionally biased region" description="Basic and acidic residues" evidence="1">
    <location>
        <begin position="277"/>
        <end position="287"/>
    </location>
</feature>
<proteinExistence type="predicted"/>
<gene>
    <name evidence="4" type="primary">LOC102805551</name>
</gene>
<sequence>GGYAGNAVGFRIDSLLKLVDTRANKPRMNLLHYLVDVFGHKAGHYVSQMPHEFEPLPAACRYSMDTLTCEVNSLTTGLEKLKKQVLSAEDEIKLQFIDFLNNAIEECSELKKLLKEIQGLREELAVYLCEDVTTFKLEEIFTTINNFVDLVKQCQQDNKMRKKQEEKALEREKQQKLREQEKKQQNLTKQSVVDKTTDEDSCIIDCLLNDIAKGKFQSNRKRRTNKSIKKDEKNESMLHLLQDNKNDAMNIETFTTDSGKRRVRSRNTRTSRQKLIGMDRENPLQGH</sequence>
<dbReference type="Gene3D" id="1.20.58.2220">
    <property type="entry name" value="Formin, FH2 domain"/>
    <property type="match status" value="1"/>
</dbReference>
<feature type="non-terminal residue" evidence="4">
    <location>
        <position position="1"/>
    </location>
</feature>
<feature type="domain" description="FH2" evidence="2">
    <location>
        <begin position="1"/>
        <end position="177"/>
    </location>
</feature>
<dbReference type="InterPro" id="IPR015425">
    <property type="entry name" value="FH2_Formin"/>
</dbReference>
<dbReference type="PANTHER" id="PTHR46345">
    <property type="entry name" value="INVERTED FORMIN-2"/>
    <property type="match status" value="1"/>
</dbReference>
<name>A0ABM0MKQ7_SACKO</name>
<dbReference type="GeneID" id="102805551"/>
<evidence type="ECO:0000313" key="3">
    <source>
        <dbReference type="Proteomes" id="UP000694865"/>
    </source>
</evidence>
<feature type="compositionally biased region" description="Basic and acidic residues" evidence="1">
    <location>
        <begin position="163"/>
        <end position="184"/>
    </location>
</feature>
<feature type="region of interest" description="Disordered" evidence="1">
    <location>
        <begin position="257"/>
        <end position="287"/>
    </location>
</feature>
<evidence type="ECO:0000259" key="2">
    <source>
        <dbReference type="PROSITE" id="PS51444"/>
    </source>
</evidence>
<reference evidence="4" key="1">
    <citation type="submission" date="2025-08" db="UniProtKB">
        <authorList>
            <consortium name="RefSeq"/>
        </authorList>
    </citation>
    <scope>IDENTIFICATION</scope>
    <source>
        <tissue evidence="4">Testes</tissue>
    </source>
</reference>
<evidence type="ECO:0000256" key="1">
    <source>
        <dbReference type="SAM" id="MobiDB-lite"/>
    </source>
</evidence>
<feature type="region of interest" description="Disordered" evidence="1">
    <location>
        <begin position="162"/>
        <end position="191"/>
    </location>
</feature>
<accession>A0ABM0MKQ7</accession>
<dbReference type="PROSITE" id="PS51444">
    <property type="entry name" value="FH2"/>
    <property type="match status" value="1"/>
</dbReference>